<dbReference type="PROSITE" id="PS50294">
    <property type="entry name" value="WD_REPEATS_REGION"/>
    <property type="match status" value="3"/>
</dbReference>
<dbReference type="GO" id="GO:0034511">
    <property type="term" value="F:U3 snoRNA binding"/>
    <property type="evidence" value="ECO:0007669"/>
    <property type="project" value="InterPro"/>
</dbReference>
<dbReference type="PROSITE" id="PS00678">
    <property type="entry name" value="WD_REPEATS_1"/>
    <property type="match status" value="2"/>
</dbReference>
<dbReference type="GO" id="GO:0032040">
    <property type="term" value="C:small-subunit processome"/>
    <property type="evidence" value="ECO:0007669"/>
    <property type="project" value="TreeGrafter"/>
</dbReference>
<accession>A0AAN7KRF3</accession>
<feature type="compositionally biased region" description="Acidic residues" evidence="10">
    <location>
        <begin position="104"/>
        <end position="114"/>
    </location>
</feature>
<feature type="repeat" description="WD" evidence="9">
    <location>
        <begin position="261"/>
        <end position="302"/>
    </location>
</feature>
<feature type="repeat" description="WD" evidence="9">
    <location>
        <begin position="219"/>
        <end position="260"/>
    </location>
</feature>
<evidence type="ECO:0000256" key="9">
    <source>
        <dbReference type="PROSITE-ProRule" id="PRU00221"/>
    </source>
</evidence>
<dbReference type="Gene3D" id="2.130.10.10">
    <property type="entry name" value="YVTN repeat-like/Quinoprotein amine dehydrogenase"/>
    <property type="match status" value="1"/>
</dbReference>
<dbReference type="FunFam" id="2.130.10.10:FF:000483">
    <property type="entry name" value="U3 snoRNP-associated protein-like EMB2271"/>
    <property type="match status" value="1"/>
</dbReference>
<comment type="similarity">
    <text evidence="2">Belongs to the WD repeat RRP9 family.</text>
</comment>
<dbReference type="PRINTS" id="PR00320">
    <property type="entry name" value="GPROTEINBRPT"/>
</dbReference>
<sequence>MKNKGSKKVGAGAGGGKGNGKNRRNPSINDDSFFSHKKRRKMEEDEDIDDEMADSDEEDGDFDDGPVGEAEMTEFDRETPGEKRQRMAKAYLDKFRDIVKKENQEDDGEDEESDKEGLRDSLVSKYLMQEQLEESGRVRRSIASRVEKPATSEQFNVLVKHKQSVTAVSLSDDDLKGFSASKDGTILQWDVNGGKGEKYTWPSEEILRSHGTRDPQGRATKQSKQVLALAVSSDGRYLASGGLDRHIHLWDTRTRQHVQAFPGHRGPVSCLTFRQGTCELFSGSFDRTIKIWNTEDRAYISTLFGHQSEVLTIDCLRKERVLTVGRDRTMQLFKIPEESRIVFRAPASSLECCYFISNDEYITGSDDGSIELWSMLRKKPIYIVKNAHSLTSSSNLYQEECAKLANGHIENGEVSLDNYKSSSAHSWVGSVTVCRGSDLAASGAGNGCVRLWTIGSETKDIQSLFDLPLVGFVNSLAFAKSGKFIVAGVGQEPRLGRWGRLRAATNGVSIHALKLS</sequence>
<evidence type="ECO:0008006" key="13">
    <source>
        <dbReference type="Google" id="ProtNLM"/>
    </source>
</evidence>
<dbReference type="InterPro" id="IPR020472">
    <property type="entry name" value="WD40_PAC1"/>
</dbReference>
<evidence type="ECO:0000256" key="3">
    <source>
        <dbReference type="ARBA" id="ARBA00022552"/>
    </source>
</evidence>
<dbReference type="PANTHER" id="PTHR19865:SF0">
    <property type="entry name" value="U3 SMALL NUCLEOLAR RNA-INTERACTING PROTEIN 2"/>
    <property type="match status" value="1"/>
</dbReference>
<dbReference type="PANTHER" id="PTHR19865">
    <property type="entry name" value="U3 SMALL NUCLEOLAR RNA INTERACTING PROTEIN 2"/>
    <property type="match status" value="1"/>
</dbReference>
<feature type="region of interest" description="Disordered" evidence="10">
    <location>
        <begin position="1"/>
        <end position="120"/>
    </location>
</feature>
<evidence type="ECO:0000256" key="7">
    <source>
        <dbReference type="ARBA" id="ARBA00023242"/>
    </source>
</evidence>
<keyword evidence="7" id="KW-0539">Nucleus</keyword>
<dbReference type="InterPro" id="IPR036322">
    <property type="entry name" value="WD40_repeat_dom_sf"/>
</dbReference>
<dbReference type="InterPro" id="IPR019775">
    <property type="entry name" value="WD40_repeat_CS"/>
</dbReference>
<feature type="compositionally biased region" description="Basic and acidic residues" evidence="10">
    <location>
        <begin position="74"/>
        <end position="103"/>
    </location>
</feature>
<protein>
    <recommendedName>
        <fullName evidence="13">U3 snoRNP-associated protein-like EMB2271</fullName>
    </recommendedName>
</protein>
<dbReference type="GO" id="GO:0006364">
    <property type="term" value="P:rRNA processing"/>
    <property type="evidence" value="ECO:0007669"/>
    <property type="project" value="UniProtKB-KW"/>
</dbReference>
<dbReference type="PROSITE" id="PS50082">
    <property type="entry name" value="WD_REPEATS_2"/>
    <property type="match status" value="3"/>
</dbReference>
<organism evidence="11 12">
    <name type="scientific">Trapa incisa</name>
    <dbReference type="NCBI Taxonomy" id="236973"/>
    <lineage>
        <taxon>Eukaryota</taxon>
        <taxon>Viridiplantae</taxon>
        <taxon>Streptophyta</taxon>
        <taxon>Embryophyta</taxon>
        <taxon>Tracheophyta</taxon>
        <taxon>Spermatophyta</taxon>
        <taxon>Magnoliopsida</taxon>
        <taxon>eudicotyledons</taxon>
        <taxon>Gunneridae</taxon>
        <taxon>Pentapetalae</taxon>
        <taxon>rosids</taxon>
        <taxon>malvids</taxon>
        <taxon>Myrtales</taxon>
        <taxon>Lythraceae</taxon>
        <taxon>Trapa</taxon>
    </lineage>
</organism>
<gene>
    <name evidence="11" type="ORF">SAY87_003466</name>
</gene>
<evidence type="ECO:0000256" key="6">
    <source>
        <dbReference type="ARBA" id="ARBA00022884"/>
    </source>
</evidence>
<keyword evidence="4 9" id="KW-0853">WD repeat</keyword>
<keyword evidence="5" id="KW-0677">Repeat</keyword>
<comment type="subcellular location">
    <subcellularLocation>
        <location evidence="1">Nucleus</location>
        <location evidence="1">Nucleolus</location>
    </subcellularLocation>
</comment>
<dbReference type="SUPFAM" id="SSF50978">
    <property type="entry name" value="WD40 repeat-like"/>
    <property type="match status" value="1"/>
</dbReference>
<dbReference type="InterPro" id="IPR039241">
    <property type="entry name" value="Rrp9-like"/>
</dbReference>
<keyword evidence="12" id="KW-1185">Reference proteome</keyword>
<dbReference type="InterPro" id="IPR015943">
    <property type="entry name" value="WD40/YVTN_repeat-like_dom_sf"/>
</dbReference>
<feature type="compositionally biased region" description="Acidic residues" evidence="10">
    <location>
        <begin position="44"/>
        <end position="66"/>
    </location>
</feature>
<dbReference type="Pfam" id="PF00400">
    <property type="entry name" value="WD40"/>
    <property type="match status" value="5"/>
</dbReference>
<dbReference type="EMBL" id="JAXIOK010000006">
    <property type="protein sequence ID" value="KAK4768325.1"/>
    <property type="molecule type" value="Genomic_DNA"/>
</dbReference>
<dbReference type="InterPro" id="IPR001680">
    <property type="entry name" value="WD40_rpt"/>
</dbReference>
<evidence type="ECO:0000256" key="10">
    <source>
        <dbReference type="SAM" id="MobiDB-lite"/>
    </source>
</evidence>
<proteinExistence type="inferred from homology"/>
<feature type="repeat" description="WD" evidence="9">
    <location>
        <begin position="158"/>
        <end position="199"/>
    </location>
</feature>
<evidence type="ECO:0000256" key="2">
    <source>
        <dbReference type="ARBA" id="ARBA00006777"/>
    </source>
</evidence>
<keyword evidence="3" id="KW-0698">rRNA processing</keyword>
<name>A0AAN7KRF3_9MYRT</name>
<evidence type="ECO:0000256" key="5">
    <source>
        <dbReference type="ARBA" id="ARBA00022737"/>
    </source>
</evidence>
<evidence type="ECO:0000256" key="4">
    <source>
        <dbReference type="ARBA" id="ARBA00022574"/>
    </source>
</evidence>
<evidence type="ECO:0000256" key="1">
    <source>
        <dbReference type="ARBA" id="ARBA00004604"/>
    </source>
</evidence>
<keyword evidence="6" id="KW-0694">RNA-binding</keyword>
<reference evidence="11 12" key="1">
    <citation type="journal article" date="2023" name="Hortic Res">
        <title>Pangenome of water caltrop reveals structural variations and asymmetric subgenome divergence after allopolyploidization.</title>
        <authorList>
            <person name="Zhang X."/>
            <person name="Chen Y."/>
            <person name="Wang L."/>
            <person name="Yuan Y."/>
            <person name="Fang M."/>
            <person name="Shi L."/>
            <person name="Lu R."/>
            <person name="Comes H.P."/>
            <person name="Ma Y."/>
            <person name="Chen Y."/>
            <person name="Huang G."/>
            <person name="Zhou Y."/>
            <person name="Zheng Z."/>
            <person name="Qiu Y."/>
        </authorList>
    </citation>
    <scope>NUCLEOTIDE SEQUENCE [LARGE SCALE GENOMIC DNA]</scope>
    <source>
        <tissue evidence="11">Roots</tissue>
    </source>
</reference>
<evidence type="ECO:0000256" key="8">
    <source>
        <dbReference type="ARBA" id="ARBA00023274"/>
    </source>
</evidence>
<comment type="caution">
    <text evidence="11">The sequence shown here is derived from an EMBL/GenBank/DDBJ whole genome shotgun (WGS) entry which is preliminary data.</text>
</comment>
<dbReference type="AlphaFoldDB" id="A0AAN7KRF3"/>
<evidence type="ECO:0000313" key="12">
    <source>
        <dbReference type="Proteomes" id="UP001345219"/>
    </source>
</evidence>
<keyword evidence="8" id="KW-0687">Ribonucleoprotein</keyword>
<dbReference type="Proteomes" id="UP001345219">
    <property type="component" value="Chromosome 3"/>
</dbReference>
<evidence type="ECO:0000313" key="11">
    <source>
        <dbReference type="EMBL" id="KAK4768325.1"/>
    </source>
</evidence>
<dbReference type="SMART" id="SM00320">
    <property type="entry name" value="WD40"/>
    <property type="match status" value="6"/>
</dbReference>